<dbReference type="InterPro" id="IPR016162">
    <property type="entry name" value="Ald_DH_N"/>
</dbReference>
<keyword evidence="4" id="KW-1185">Reference proteome</keyword>
<organism evidence="3 4">
    <name type="scientific">Pseudomonas asgharzadehiana</name>
    <dbReference type="NCBI Taxonomy" id="2842349"/>
    <lineage>
        <taxon>Bacteria</taxon>
        <taxon>Pseudomonadati</taxon>
        <taxon>Pseudomonadota</taxon>
        <taxon>Gammaproteobacteria</taxon>
        <taxon>Pseudomonadales</taxon>
        <taxon>Pseudomonadaceae</taxon>
        <taxon>Pseudomonas</taxon>
    </lineage>
</organism>
<dbReference type="InterPro" id="IPR016161">
    <property type="entry name" value="Ald_DH/histidinol_DH"/>
</dbReference>
<evidence type="ECO:0000313" key="3">
    <source>
        <dbReference type="EMBL" id="QXH69448.1"/>
    </source>
</evidence>
<name>A0ABX8P6V7_9PSED</name>
<proteinExistence type="predicted"/>
<gene>
    <name evidence="3" type="ORF">KSS96_11200</name>
</gene>
<dbReference type="Proteomes" id="UP000886848">
    <property type="component" value="Chromosome"/>
</dbReference>
<dbReference type="EMBL" id="CP077079">
    <property type="protein sequence ID" value="QXH69448.1"/>
    <property type="molecule type" value="Genomic_DNA"/>
</dbReference>
<dbReference type="SUPFAM" id="SSF53720">
    <property type="entry name" value="ALDH-like"/>
    <property type="match status" value="1"/>
</dbReference>
<dbReference type="PANTHER" id="PTHR11699">
    <property type="entry name" value="ALDEHYDE DEHYDROGENASE-RELATED"/>
    <property type="match status" value="1"/>
</dbReference>
<dbReference type="InterPro" id="IPR016163">
    <property type="entry name" value="Ald_DH_C"/>
</dbReference>
<feature type="domain" description="Aldehyde dehydrogenase" evidence="2">
    <location>
        <begin position="1"/>
        <end position="102"/>
    </location>
</feature>
<protein>
    <submittedName>
        <fullName evidence="3">Aldehyde dehydrogenase family protein</fullName>
    </submittedName>
</protein>
<dbReference type="Gene3D" id="3.40.605.10">
    <property type="entry name" value="Aldehyde Dehydrogenase, Chain A, domain 1"/>
    <property type="match status" value="1"/>
</dbReference>
<accession>A0ABX8P6V7</accession>
<dbReference type="Pfam" id="PF00171">
    <property type="entry name" value="Aldedh"/>
    <property type="match status" value="1"/>
</dbReference>
<evidence type="ECO:0000256" key="1">
    <source>
        <dbReference type="ARBA" id="ARBA00023002"/>
    </source>
</evidence>
<keyword evidence="1" id="KW-0560">Oxidoreductase</keyword>
<evidence type="ECO:0000259" key="2">
    <source>
        <dbReference type="Pfam" id="PF00171"/>
    </source>
</evidence>
<dbReference type="Gene3D" id="3.40.309.10">
    <property type="entry name" value="Aldehyde Dehydrogenase, Chain A, domain 2"/>
    <property type="match status" value="1"/>
</dbReference>
<dbReference type="InterPro" id="IPR015590">
    <property type="entry name" value="Aldehyde_DH_dom"/>
</dbReference>
<sequence>MVEPPGTDKVSFTGSIPTGIAIGESAMGARLTQTTLELDENSARFLRDVELARAVSGIIEAEFLNPRKICATSKRFSVHRFQLNPIMDELPQCMGKLNISSPPG</sequence>
<reference evidence="3" key="1">
    <citation type="journal article" date="2021" name="Microorganisms">
        <title>The Ever-Expanding Pseudomonas Genus: Description of 43 New Species and Partition of the Pseudomonas putida Group.</title>
        <authorList>
            <person name="Girard L."/>
            <person name="Lood C."/>
            <person name="Hofte M."/>
            <person name="Vandamme P."/>
            <person name="Rokni-Zadeh H."/>
            <person name="van Noort V."/>
            <person name="Lavigne R."/>
            <person name="De Mot R."/>
        </authorList>
    </citation>
    <scope>NUCLEOTIDE SEQUENCE</scope>
    <source>
        <strain evidence="3">SWRI132</strain>
    </source>
</reference>
<evidence type="ECO:0000313" key="4">
    <source>
        <dbReference type="Proteomes" id="UP000886848"/>
    </source>
</evidence>